<proteinExistence type="predicted"/>
<dbReference type="Proteomes" id="UP000694480">
    <property type="component" value="Unassembled WGS sequence"/>
</dbReference>
<dbReference type="EMBL" id="JADKYY010000005">
    <property type="protein sequence ID" value="MBF5027193.1"/>
    <property type="molecule type" value="Genomic_DNA"/>
</dbReference>
<keyword evidence="3" id="KW-1185">Reference proteome</keyword>
<feature type="domain" description="DUF5655" evidence="1">
    <location>
        <begin position="76"/>
        <end position="180"/>
    </location>
</feature>
<dbReference type="Pfam" id="PF18899">
    <property type="entry name" value="DUF5655"/>
    <property type="match status" value="1"/>
</dbReference>
<name>A0A930YVK1_9FLAO</name>
<evidence type="ECO:0000259" key="1">
    <source>
        <dbReference type="Pfam" id="PF18899"/>
    </source>
</evidence>
<evidence type="ECO:0000313" key="2">
    <source>
        <dbReference type="EMBL" id="MBF5027193.1"/>
    </source>
</evidence>
<dbReference type="RefSeq" id="WP_194739124.1">
    <property type="nucleotide sequence ID" value="NZ_JADKYY010000005.1"/>
</dbReference>
<dbReference type="InterPro" id="IPR043714">
    <property type="entry name" value="DUF5655"/>
</dbReference>
<gene>
    <name evidence="2" type="ORF">IC612_05215</name>
</gene>
<evidence type="ECO:0000313" key="3">
    <source>
        <dbReference type="Proteomes" id="UP000694480"/>
    </source>
</evidence>
<protein>
    <submittedName>
        <fullName evidence="2">DUF4287 domain-containing protein</fullName>
    </submittedName>
</protein>
<sequence>MDKAGKTMTDNLEKNYGKSLEQWIRIVEKEKLTRHGEIISFLKNDHNLTHGYANLIAHYTLKSSSIAKEPEDLLGAQYQGKEHFLPLYRELLKHIGTFGDDFQVLPKKTYVSLKRSKQFALLIPATKSRFEIGLFLKEPPYSDLLKAEKPRSMCSHKLHLQGNKDITPEVLNLIKQSYDSSR</sequence>
<dbReference type="AlphaFoldDB" id="A0A930YVK1"/>
<organism evidence="2 3">
    <name type="scientific">Planobacterium oryzisoli</name>
    <dbReference type="NCBI Taxonomy" id="2771435"/>
    <lineage>
        <taxon>Bacteria</taxon>
        <taxon>Pseudomonadati</taxon>
        <taxon>Bacteroidota</taxon>
        <taxon>Flavobacteriia</taxon>
        <taxon>Flavobacteriales</taxon>
        <taxon>Weeksellaceae</taxon>
        <taxon>Chryseobacterium group</taxon>
        <taxon>Chryseobacterium</taxon>
    </lineage>
</organism>
<dbReference type="InterPro" id="IPR025629">
    <property type="entry name" value="DUF4287"/>
</dbReference>
<accession>A0A930YVK1</accession>
<reference evidence="2" key="1">
    <citation type="submission" date="2020-11" db="EMBL/GenBank/DDBJ databases">
        <title>Genome seq and assembly of Planobacterium sp.</title>
        <authorList>
            <person name="Chhetri G."/>
        </authorList>
    </citation>
    <scope>NUCLEOTIDE SEQUENCE</scope>
    <source>
        <strain evidence="2">GCR5</strain>
    </source>
</reference>
<comment type="caution">
    <text evidence="2">The sequence shown here is derived from an EMBL/GenBank/DDBJ whole genome shotgun (WGS) entry which is preliminary data.</text>
</comment>
<dbReference type="Pfam" id="PF14117">
    <property type="entry name" value="DUF4287"/>
    <property type="match status" value="1"/>
</dbReference>